<sequence>MIARPVTFAEGRCPPIYPHSSTAASINKLGYLSFPPEIILAIFDHVESLQDAVCLCLTNSLLWTIGQERVDLLLSQTIAPWAGDRIICIGDHSQSNDMPPTARETGEQISVLSSTYETVLGPLDRRPSDELQSRMTSAAWAKLRARMTEPPTWAADSAWVLCNLSKREFVLAEDIAKLTKRAAQGPFSPGGVSLGTALLSRICWSSHGSTAMSYEGNIHRGVWAGDRFQITTTDRLERLKEAGPWTDVGQSVVQEIKEIWKSEYEEDWEAEMNRADSSIRHECRRGYHYFR</sequence>
<reference evidence="1" key="1">
    <citation type="submission" date="2021-03" db="EMBL/GenBank/DDBJ databases">
        <authorList>
            <consortium name="DOE Joint Genome Institute"/>
            <person name="Ahrendt S."/>
            <person name="Looney B.P."/>
            <person name="Miyauchi S."/>
            <person name="Morin E."/>
            <person name="Drula E."/>
            <person name="Courty P.E."/>
            <person name="Chicoki N."/>
            <person name="Fauchery L."/>
            <person name="Kohler A."/>
            <person name="Kuo A."/>
            <person name="Labutti K."/>
            <person name="Pangilinan J."/>
            <person name="Lipzen A."/>
            <person name="Riley R."/>
            <person name="Andreopoulos W."/>
            <person name="He G."/>
            <person name="Johnson J."/>
            <person name="Barry K.W."/>
            <person name="Grigoriev I.V."/>
            <person name="Nagy L."/>
            <person name="Hibbett D."/>
            <person name="Henrissat B."/>
            <person name="Matheny P.B."/>
            <person name="Labbe J."/>
            <person name="Martin F."/>
        </authorList>
    </citation>
    <scope>NUCLEOTIDE SEQUENCE</scope>
    <source>
        <strain evidence="1">HHB10654</strain>
    </source>
</reference>
<dbReference type="EMBL" id="MU277231">
    <property type="protein sequence ID" value="KAI0058873.1"/>
    <property type="molecule type" value="Genomic_DNA"/>
</dbReference>
<gene>
    <name evidence="1" type="ORF">BV25DRAFT_1829623</name>
</gene>
<protein>
    <submittedName>
        <fullName evidence="1">Uncharacterized protein</fullName>
    </submittedName>
</protein>
<evidence type="ECO:0000313" key="2">
    <source>
        <dbReference type="Proteomes" id="UP000814140"/>
    </source>
</evidence>
<name>A0ACB8SQU3_9AGAM</name>
<dbReference type="Proteomes" id="UP000814140">
    <property type="component" value="Unassembled WGS sequence"/>
</dbReference>
<proteinExistence type="predicted"/>
<comment type="caution">
    <text evidence="1">The sequence shown here is derived from an EMBL/GenBank/DDBJ whole genome shotgun (WGS) entry which is preliminary data.</text>
</comment>
<keyword evidence="2" id="KW-1185">Reference proteome</keyword>
<organism evidence="1 2">
    <name type="scientific">Artomyces pyxidatus</name>
    <dbReference type="NCBI Taxonomy" id="48021"/>
    <lineage>
        <taxon>Eukaryota</taxon>
        <taxon>Fungi</taxon>
        <taxon>Dikarya</taxon>
        <taxon>Basidiomycota</taxon>
        <taxon>Agaricomycotina</taxon>
        <taxon>Agaricomycetes</taxon>
        <taxon>Russulales</taxon>
        <taxon>Auriscalpiaceae</taxon>
        <taxon>Artomyces</taxon>
    </lineage>
</organism>
<reference evidence="1" key="2">
    <citation type="journal article" date="2022" name="New Phytol.">
        <title>Evolutionary transition to the ectomycorrhizal habit in the genomes of a hyperdiverse lineage of mushroom-forming fungi.</title>
        <authorList>
            <person name="Looney B."/>
            <person name="Miyauchi S."/>
            <person name="Morin E."/>
            <person name="Drula E."/>
            <person name="Courty P.E."/>
            <person name="Kohler A."/>
            <person name="Kuo A."/>
            <person name="LaButti K."/>
            <person name="Pangilinan J."/>
            <person name="Lipzen A."/>
            <person name="Riley R."/>
            <person name="Andreopoulos W."/>
            <person name="He G."/>
            <person name="Johnson J."/>
            <person name="Nolan M."/>
            <person name="Tritt A."/>
            <person name="Barry K.W."/>
            <person name="Grigoriev I.V."/>
            <person name="Nagy L.G."/>
            <person name="Hibbett D."/>
            <person name="Henrissat B."/>
            <person name="Matheny P.B."/>
            <person name="Labbe J."/>
            <person name="Martin F.M."/>
        </authorList>
    </citation>
    <scope>NUCLEOTIDE SEQUENCE</scope>
    <source>
        <strain evidence="1">HHB10654</strain>
    </source>
</reference>
<evidence type="ECO:0000313" key="1">
    <source>
        <dbReference type="EMBL" id="KAI0058873.1"/>
    </source>
</evidence>
<accession>A0ACB8SQU3</accession>